<dbReference type="AlphaFoldDB" id="A0A4Q2U1C7"/>
<evidence type="ECO:0000313" key="3">
    <source>
        <dbReference type="Proteomes" id="UP000290759"/>
    </source>
</evidence>
<protein>
    <submittedName>
        <fullName evidence="2">YHYH domain-containing protein</fullName>
    </submittedName>
</protein>
<comment type="caution">
    <text evidence="2">The sequence shown here is derived from an EMBL/GenBank/DDBJ whole genome shotgun (WGS) entry which is preliminary data.</text>
</comment>
<keyword evidence="3" id="KW-1185">Reference proteome</keyword>
<dbReference type="OrthoDB" id="5366081at2"/>
<gene>
    <name evidence="2" type="ORF">D3273_19850</name>
</gene>
<reference evidence="2 3" key="2">
    <citation type="submission" date="2019-02" db="EMBL/GenBank/DDBJ databases">
        <title>'Lichenibacterium ramalinii' gen. nov. sp. nov., 'Lichenibacterium minor' gen. nov. sp. nov.</title>
        <authorList>
            <person name="Pankratov T."/>
        </authorList>
    </citation>
    <scope>NUCLEOTIDE SEQUENCE [LARGE SCALE GENOMIC DNA]</scope>
    <source>
        <strain evidence="2 3">RmlP026</strain>
    </source>
</reference>
<evidence type="ECO:0000256" key="1">
    <source>
        <dbReference type="SAM" id="SignalP"/>
    </source>
</evidence>
<reference evidence="2 3" key="1">
    <citation type="submission" date="2018-12" db="EMBL/GenBank/DDBJ databases">
        <authorList>
            <person name="Grouzdev D.S."/>
            <person name="Krutkina M.S."/>
        </authorList>
    </citation>
    <scope>NUCLEOTIDE SEQUENCE [LARGE SCALE GENOMIC DNA]</scope>
    <source>
        <strain evidence="2 3">RmlP026</strain>
    </source>
</reference>
<feature type="chain" id="PRO_5021031863" evidence="1">
    <location>
        <begin position="19"/>
        <end position="64"/>
    </location>
</feature>
<name>A0A4Q2U1C7_9HYPH</name>
<organism evidence="2 3">
    <name type="scientific">Lichenibacterium minor</name>
    <dbReference type="NCBI Taxonomy" id="2316528"/>
    <lineage>
        <taxon>Bacteria</taxon>
        <taxon>Pseudomonadati</taxon>
        <taxon>Pseudomonadota</taxon>
        <taxon>Alphaproteobacteria</taxon>
        <taxon>Hyphomicrobiales</taxon>
        <taxon>Lichenihabitantaceae</taxon>
        <taxon>Lichenibacterium</taxon>
    </lineage>
</organism>
<sequence>MLALVSLTLAATTLIAEAHPGALDANGCHRVRRTGQQVCHAGHARSGEHRRYIGFDGVVRHFSH</sequence>
<evidence type="ECO:0000313" key="2">
    <source>
        <dbReference type="EMBL" id="RYC30259.1"/>
    </source>
</evidence>
<keyword evidence="1" id="KW-0732">Signal</keyword>
<proteinExistence type="predicted"/>
<accession>A0A4Q2U1C7</accession>
<dbReference type="Proteomes" id="UP000290759">
    <property type="component" value="Unassembled WGS sequence"/>
</dbReference>
<dbReference type="EMBL" id="QYBB01000029">
    <property type="protein sequence ID" value="RYC30259.1"/>
    <property type="molecule type" value="Genomic_DNA"/>
</dbReference>
<dbReference type="NCBIfam" id="NF033223">
    <property type="entry name" value="YHYH_alt"/>
    <property type="match status" value="1"/>
</dbReference>
<dbReference type="InterPro" id="IPR047773">
    <property type="entry name" value="YHYH_dom_bact"/>
</dbReference>
<feature type="signal peptide" evidence="1">
    <location>
        <begin position="1"/>
        <end position="18"/>
    </location>
</feature>